<gene>
    <name evidence="1" type="ORF">PAA8504_03306</name>
</gene>
<organism evidence="1 2">
    <name type="scientific">Palleronia abyssalis</name>
    <dbReference type="NCBI Taxonomy" id="1501240"/>
    <lineage>
        <taxon>Bacteria</taxon>
        <taxon>Pseudomonadati</taxon>
        <taxon>Pseudomonadota</taxon>
        <taxon>Alphaproteobacteria</taxon>
        <taxon>Rhodobacterales</taxon>
        <taxon>Roseobacteraceae</taxon>
        <taxon>Palleronia</taxon>
    </lineage>
</organism>
<proteinExistence type="predicted"/>
<name>A0A2R8BZ56_9RHOB</name>
<evidence type="ECO:0008006" key="3">
    <source>
        <dbReference type="Google" id="ProtNLM"/>
    </source>
</evidence>
<dbReference type="Gene3D" id="3.10.450.530">
    <property type="entry name" value="Ribonuclease toxin, BrnT, of type II toxin-antitoxin system"/>
    <property type="match status" value="1"/>
</dbReference>
<accession>A0A2R8BZ56</accession>
<protein>
    <recommendedName>
        <fullName evidence="3">BrnT family toxin</fullName>
    </recommendedName>
</protein>
<dbReference type="Proteomes" id="UP000244912">
    <property type="component" value="Unassembled WGS sequence"/>
</dbReference>
<keyword evidence="2" id="KW-1185">Reference proteome</keyword>
<evidence type="ECO:0000313" key="1">
    <source>
        <dbReference type="EMBL" id="SPJ25455.1"/>
    </source>
</evidence>
<evidence type="ECO:0000313" key="2">
    <source>
        <dbReference type="Proteomes" id="UP000244912"/>
    </source>
</evidence>
<dbReference type="InterPro" id="IPR038573">
    <property type="entry name" value="BrnT_sf"/>
</dbReference>
<dbReference type="AlphaFoldDB" id="A0A2R8BZ56"/>
<dbReference type="EMBL" id="ONZF01000009">
    <property type="protein sequence ID" value="SPJ25455.1"/>
    <property type="molecule type" value="Genomic_DNA"/>
</dbReference>
<dbReference type="Pfam" id="PF04365">
    <property type="entry name" value="BrnT_toxin"/>
    <property type="match status" value="1"/>
</dbReference>
<reference evidence="1 2" key="1">
    <citation type="submission" date="2018-03" db="EMBL/GenBank/DDBJ databases">
        <authorList>
            <person name="Keele B.F."/>
        </authorList>
    </citation>
    <scope>NUCLEOTIDE SEQUENCE [LARGE SCALE GENOMIC DNA]</scope>
    <source>
        <strain evidence="1 2">CECT 8504</strain>
    </source>
</reference>
<dbReference type="InterPro" id="IPR007460">
    <property type="entry name" value="BrnT_toxin"/>
</dbReference>
<sequence>MYINFVKLEWDEQKREATFMARGLDFAEVALIDWETAITLEDTRQPYPETRFITLAPIRGRLCVVAWCYRNDVLRVISLRKANAREVKLYG</sequence>
<dbReference type="RefSeq" id="WP_245897668.1">
    <property type="nucleotide sequence ID" value="NZ_ONZF01000009.1"/>
</dbReference>